<name>A0ABT8G281_9MICO</name>
<feature type="compositionally biased region" description="Low complexity" evidence="4">
    <location>
        <begin position="130"/>
        <end position="145"/>
    </location>
</feature>
<organism evidence="6 7">
    <name type="scientific">Demequina zhanjiangensis</name>
    <dbReference type="NCBI Taxonomy" id="3051659"/>
    <lineage>
        <taxon>Bacteria</taxon>
        <taxon>Bacillati</taxon>
        <taxon>Actinomycetota</taxon>
        <taxon>Actinomycetes</taxon>
        <taxon>Micrococcales</taxon>
        <taxon>Demequinaceae</taxon>
        <taxon>Demequina</taxon>
    </lineage>
</organism>
<keyword evidence="2" id="KW-0238">DNA-binding</keyword>
<keyword evidence="1" id="KW-0805">Transcription regulation</keyword>
<dbReference type="Proteomes" id="UP001172738">
    <property type="component" value="Unassembled WGS sequence"/>
</dbReference>
<dbReference type="PANTHER" id="PTHR33204">
    <property type="entry name" value="TRANSCRIPTIONAL REGULATOR, MARR FAMILY"/>
    <property type="match status" value="1"/>
</dbReference>
<dbReference type="PANTHER" id="PTHR33204:SF39">
    <property type="entry name" value="TRANSCRIPTIONAL REGULATORY PROTEIN"/>
    <property type="match status" value="1"/>
</dbReference>
<reference evidence="6" key="1">
    <citation type="submission" date="2023-06" db="EMBL/GenBank/DDBJ databases">
        <title>SYSU T00b26.</title>
        <authorList>
            <person name="Gao L."/>
            <person name="Fang B.-Z."/>
            <person name="Li W.-J."/>
        </authorList>
    </citation>
    <scope>NUCLEOTIDE SEQUENCE</scope>
    <source>
        <strain evidence="6">SYSU T00b26</strain>
    </source>
</reference>
<proteinExistence type="predicted"/>
<dbReference type="InterPro" id="IPR002577">
    <property type="entry name" value="HTH_HxlR"/>
</dbReference>
<dbReference type="RefSeq" id="WP_301128574.1">
    <property type="nucleotide sequence ID" value="NZ_JAUHPV010000005.1"/>
</dbReference>
<dbReference type="PROSITE" id="PS51118">
    <property type="entry name" value="HTH_HXLR"/>
    <property type="match status" value="1"/>
</dbReference>
<feature type="region of interest" description="Disordered" evidence="4">
    <location>
        <begin position="121"/>
        <end position="154"/>
    </location>
</feature>
<keyword evidence="7" id="KW-1185">Reference proteome</keyword>
<feature type="domain" description="HTH hxlR-type" evidence="5">
    <location>
        <begin position="17"/>
        <end position="119"/>
    </location>
</feature>
<dbReference type="InterPro" id="IPR036388">
    <property type="entry name" value="WH-like_DNA-bd_sf"/>
</dbReference>
<evidence type="ECO:0000313" key="6">
    <source>
        <dbReference type="EMBL" id="MDN4473245.1"/>
    </source>
</evidence>
<evidence type="ECO:0000256" key="2">
    <source>
        <dbReference type="ARBA" id="ARBA00023125"/>
    </source>
</evidence>
<evidence type="ECO:0000313" key="7">
    <source>
        <dbReference type="Proteomes" id="UP001172738"/>
    </source>
</evidence>
<accession>A0ABT8G281</accession>
<dbReference type="Pfam" id="PF01638">
    <property type="entry name" value="HxlR"/>
    <property type="match status" value="1"/>
</dbReference>
<keyword evidence="3" id="KW-0804">Transcription</keyword>
<evidence type="ECO:0000256" key="3">
    <source>
        <dbReference type="ARBA" id="ARBA00023163"/>
    </source>
</evidence>
<evidence type="ECO:0000256" key="4">
    <source>
        <dbReference type="SAM" id="MobiDB-lite"/>
    </source>
</evidence>
<dbReference type="Gene3D" id="1.10.10.10">
    <property type="entry name" value="Winged helix-like DNA-binding domain superfamily/Winged helix DNA-binding domain"/>
    <property type="match status" value="1"/>
</dbReference>
<comment type="caution">
    <text evidence="6">The sequence shown here is derived from an EMBL/GenBank/DDBJ whole genome shotgun (WGS) entry which is preliminary data.</text>
</comment>
<sequence>MTRPSPESTEPASLHSCTELPSRDVLDRIADRWSIAVMRVLAEQGPQRFGALERALPGISRKMLTQTLRGIERDGMITRTVFPEVPPHVEYGATELGIASLGPIDVLCEWSRRYMPQVEQSRRDYDAAHADAGADAPTTGASAPADLRRPTSQG</sequence>
<gene>
    <name evidence="6" type="ORF">QQX04_09615</name>
</gene>
<dbReference type="InterPro" id="IPR036390">
    <property type="entry name" value="WH_DNA-bd_sf"/>
</dbReference>
<dbReference type="SUPFAM" id="SSF46785">
    <property type="entry name" value="Winged helix' DNA-binding domain"/>
    <property type="match status" value="1"/>
</dbReference>
<evidence type="ECO:0000256" key="1">
    <source>
        <dbReference type="ARBA" id="ARBA00023015"/>
    </source>
</evidence>
<evidence type="ECO:0000259" key="5">
    <source>
        <dbReference type="PROSITE" id="PS51118"/>
    </source>
</evidence>
<dbReference type="EMBL" id="JAUHPV010000005">
    <property type="protein sequence ID" value="MDN4473245.1"/>
    <property type="molecule type" value="Genomic_DNA"/>
</dbReference>
<protein>
    <submittedName>
        <fullName evidence="6">Helix-turn-helix domain-containing protein</fullName>
    </submittedName>
</protein>